<dbReference type="InterPro" id="IPR036129">
    <property type="entry name" value="Glycerate_kinase_sf"/>
</dbReference>
<keyword evidence="2 4" id="KW-0808">Transferase</keyword>
<dbReference type="RefSeq" id="WP_202011353.1">
    <property type="nucleotide sequence ID" value="NZ_JAERRB010000005.1"/>
</dbReference>
<dbReference type="InterPro" id="IPR018197">
    <property type="entry name" value="Glycerate_kinase_RE-like"/>
</dbReference>
<accession>A0ABS1KWS6</accession>
<evidence type="ECO:0000313" key="5">
    <source>
        <dbReference type="EMBL" id="MBL0742761.1"/>
    </source>
</evidence>
<gene>
    <name evidence="5" type="ORF">JI741_16160</name>
</gene>
<dbReference type="PANTHER" id="PTHR21599:SF0">
    <property type="entry name" value="GLYCERATE KINASE"/>
    <property type="match status" value="1"/>
</dbReference>
<evidence type="ECO:0000256" key="3">
    <source>
        <dbReference type="ARBA" id="ARBA00022777"/>
    </source>
</evidence>
<dbReference type="GO" id="GO:0016301">
    <property type="term" value="F:kinase activity"/>
    <property type="evidence" value="ECO:0007669"/>
    <property type="project" value="UniProtKB-KW"/>
</dbReference>
<dbReference type="Proteomes" id="UP000613030">
    <property type="component" value="Unassembled WGS sequence"/>
</dbReference>
<evidence type="ECO:0000313" key="6">
    <source>
        <dbReference type="Proteomes" id="UP000613030"/>
    </source>
</evidence>
<dbReference type="SUPFAM" id="SSF110738">
    <property type="entry name" value="Glycerate kinase I"/>
    <property type="match status" value="1"/>
</dbReference>
<sequence length="375" mass="39992">MMTILFAPDKFKGSLNALQVCQAMEEGLRQGGIDFHALSIPLADGGEGTGEILTHYSNGQRVTCSVLDPLFRPVKATYGISGDGTTAFLEMASASGFLLLQPEERNALYTTTYGTGHLIRHAVDQGVKNIVLGIGGSATNDGGMGMAEALGVVFYDARGERLLPVGKNLIHIDRIDTTNLEPAVKEVLFTALCDVSNPLYGPEGASYVFGPQKGADAEALKTLDDGLRNFAAVVQRQFGVDINFAGAGAGGGIGAGAKVFFDIRFQSGADFVMDFVKLDEKVAQSNMVFTGEGRVDHQTLYGKVVKRVADLAVKYEKPLFVVAGTADLTPEELHRLGAVKVVALVNAKTDKNEAMARAFSLIGQRIKEDIIPLFL</sequence>
<evidence type="ECO:0000256" key="2">
    <source>
        <dbReference type="ARBA" id="ARBA00022679"/>
    </source>
</evidence>
<dbReference type="InterPro" id="IPR004381">
    <property type="entry name" value="Glycerate_kinase"/>
</dbReference>
<keyword evidence="6" id="KW-1185">Reference proteome</keyword>
<reference evidence="5 6" key="1">
    <citation type="submission" date="2021-01" db="EMBL/GenBank/DDBJ databases">
        <title>Chryseolinea sp. Jin1 Genome sequencing and assembly.</title>
        <authorList>
            <person name="Kim I."/>
        </authorList>
    </citation>
    <scope>NUCLEOTIDE SEQUENCE [LARGE SCALE GENOMIC DNA]</scope>
    <source>
        <strain evidence="5 6">Jin1</strain>
    </source>
</reference>
<dbReference type="EMBL" id="JAERRB010000005">
    <property type="protein sequence ID" value="MBL0742761.1"/>
    <property type="molecule type" value="Genomic_DNA"/>
</dbReference>
<name>A0ABS1KWS6_9BACT</name>
<organism evidence="5 6">
    <name type="scientific">Chryseolinea lacunae</name>
    <dbReference type="NCBI Taxonomy" id="2801331"/>
    <lineage>
        <taxon>Bacteria</taxon>
        <taxon>Pseudomonadati</taxon>
        <taxon>Bacteroidota</taxon>
        <taxon>Cytophagia</taxon>
        <taxon>Cytophagales</taxon>
        <taxon>Fulvivirgaceae</taxon>
        <taxon>Chryseolinea</taxon>
    </lineage>
</organism>
<dbReference type="PIRSF" id="PIRSF006078">
    <property type="entry name" value="GlxK"/>
    <property type="match status" value="1"/>
</dbReference>
<proteinExistence type="inferred from homology"/>
<dbReference type="Gene3D" id="3.90.1510.10">
    <property type="entry name" value="Glycerate kinase, domain 2"/>
    <property type="match status" value="1"/>
</dbReference>
<dbReference type="Pfam" id="PF02595">
    <property type="entry name" value="Gly_kinase"/>
    <property type="match status" value="1"/>
</dbReference>
<comment type="similarity">
    <text evidence="1 4">Belongs to the glycerate kinase type-1 family.</text>
</comment>
<evidence type="ECO:0000256" key="4">
    <source>
        <dbReference type="PIRNR" id="PIRNR006078"/>
    </source>
</evidence>
<keyword evidence="3 4" id="KW-0418">Kinase</keyword>
<comment type="caution">
    <text evidence="5">The sequence shown here is derived from an EMBL/GenBank/DDBJ whole genome shotgun (WGS) entry which is preliminary data.</text>
</comment>
<evidence type="ECO:0000256" key="1">
    <source>
        <dbReference type="ARBA" id="ARBA00006284"/>
    </source>
</evidence>
<dbReference type="InterPro" id="IPR018193">
    <property type="entry name" value="Glyc_kinase_flavodox-like_fold"/>
</dbReference>
<dbReference type="NCBIfam" id="TIGR00045">
    <property type="entry name" value="glycerate kinase"/>
    <property type="match status" value="1"/>
</dbReference>
<dbReference type="Gene3D" id="3.40.50.10350">
    <property type="entry name" value="Glycerate kinase, domain 1"/>
    <property type="match status" value="1"/>
</dbReference>
<dbReference type="PANTHER" id="PTHR21599">
    <property type="entry name" value="GLYCERATE KINASE"/>
    <property type="match status" value="1"/>
</dbReference>
<protein>
    <submittedName>
        <fullName evidence="5">Glycerate kinase</fullName>
    </submittedName>
</protein>